<dbReference type="eggNOG" id="COG4963">
    <property type="taxonomic scope" value="Bacteria"/>
</dbReference>
<evidence type="ECO:0000259" key="4">
    <source>
        <dbReference type="Pfam" id="PF13614"/>
    </source>
</evidence>
<dbReference type="EMBL" id="CP002353">
    <property type="protein sequence ID" value="ADV60734.1"/>
    <property type="molecule type" value="Genomic_DNA"/>
</dbReference>
<dbReference type="InterPro" id="IPR027417">
    <property type="entry name" value="P-loop_NTPase"/>
</dbReference>
<dbReference type="FunCoup" id="E8R639">
    <property type="interactions" value="447"/>
</dbReference>
<dbReference type="GO" id="GO:0009898">
    <property type="term" value="C:cytoplasmic side of plasma membrane"/>
    <property type="evidence" value="ECO:0007669"/>
    <property type="project" value="TreeGrafter"/>
</dbReference>
<dbReference type="OrthoDB" id="9768734at2"/>
<evidence type="ECO:0000256" key="3">
    <source>
        <dbReference type="SAM" id="MobiDB-lite"/>
    </source>
</evidence>
<dbReference type="HOGENOM" id="CLU_033160_2_1_0"/>
<evidence type="ECO:0000256" key="2">
    <source>
        <dbReference type="ARBA" id="ARBA00022840"/>
    </source>
</evidence>
<dbReference type="Gene3D" id="3.40.50.300">
    <property type="entry name" value="P-loop containing nucleotide triphosphate hydrolases"/>
    <property type="match status" value="1"/>
</dbReference>
<dbReference type="RefSeq" id="WP_013563023.1">
    <property type="nucleotide sequence ID" value="NC_014962.1"/>
</dbReference>
<gene>
    <name evidence="5" type="ordered locus">Isop_0137</name>
</gene>
<reference key="1">
    <citation type="submission" date="2010-11" db="EMBL/GenBank/DDBJ databases">
        <title>The complete sequence of chromosome of Isophaera pallida ATCC 43644.</title>
        <authorList>
            <consortium name="US DOE Joint Genome Institute (JGI-PGF)"/>
            <person name="Lucas S."/>
            <person name="Copeland A."/>
            <person name="Lapidus A."/>
            <person name="Bruce D."/>
            <person name="Goodwin L."/>
            <person name="Pitluck S."/>
            <person name="Kyrpides N."/>
            <person name="Mavromatis K."/>
            <person name="Pagani I."/>
            <person name="Ivanova N."/>
            <person name="Saunders E."/>
            <person name="Brettin T."/>
            <person name="Detter J.C."/>
            <person name="Han C."/>
            <person name="Tapia R."/>
            <person name="Land M."/>
            <person name="Hauser L."/>
            <person name="Markowitz V."/>
            <person name="Cheng J.-F."/>
            <person name="Hugenholtz P."/>
            <person name="Woyke T."/>
            <person name="Wu D."/>
            <person name="Eisen J.A."/>
        </authorList>
    </citation>
    <scope>NUCLEOTIDE SEQUENCE</scope>
    <source>
        <strain>ATCC 43644</strain>
    </source>
</reference>
<organism evidence="5 6">
    <name type="scientific">Isosphaera pallida (strain ATCC 43644 / DSM 9630 / IS1B)</name>
    <dbReference type="NCBI Taxonomy" id="575540"/>
    <lineage>
        <taxon>Bacteria</taxon>
        <taxon>Pseudomonadati</taxon>
        <taxon>Planctomycetota</taxon>
        <taxon>Planctomycetia</taxon>
        <taxon>Isosphaerales</taxon>
        <taxon>Isosphaeraceae</taxon>
        <taxon>Isosphaera</taxon>
    </lineage>
</organism>
<evidence type="ECO:0000256" key="1">
    <source>
        <dbReference type="ARBA" id="ARBA00022741"/>
    </source>
</evidence>
<keyword evidence="2" id="KW-0067">ATP-binding</keyword>
<dbReference type="InterPro" id="IPR011006">
    <property type="entry name" value="CheY-like_superfamily"/>
</dbReference>
<feature type="domain" description="AAA" evidence="4">
    <location>
        <begin position="139"/>
        <end position="296"/>
    </location>
</feature>
<reference evidence="5 6" key="2">
    <citation type="journal article" date="2011" name="Stand. Genomic Sci.">
        <title>Complete genome sequence of Isosphaera pallida type strain (IS1B).</title>
        <authorList>
            <consortium name="US DOE Joint Genome Institute (JGI-PGF)"/>
            <person name="Goker M."/>
            <person name="Cleland D."/>
            <person name="Saunders E."/>
            <person name="Lapidus A."/>
            <person name="Nolan M."/>
            <person name="Lucas S."/>
            <person name="Hammon N."/>
            <person name="Deshpande S."/>
            <person name="Cheng J.F."/>
            <person name="Tapia R."/>
            <person name="Han C."/>
            <person name="Goodwin L."/>
            <person name="Pitluck S."/>
            <person name="Liolios K."/>
            <person name="Pagani I."/>
            <person name="Ivanova N."/>
            <person name="Mavromatis K."/>
            <person name="Pati A."/>
            <person name="Chen A."/>
            <person name="Palaniappan K."/>
            <person name="Land M."/>
            <person name="Hauser L."/>
            <person name="Chang Y.J."/>
            <person name="Jeffries C.D."/>
            <person name="Detter J.C."/>
            <person name="Beck B."/>
            <person name="Woyke T."/>
            <person name="Bristow J."/>
            <person name="Eisen J.A."/>
            <person name="Markowitz V."/>
            <person name="Hugenholtz P."/>
            <person name="Kyrpides N.C."/>
            <person name="Klenk H.P."/>
        </authorList>
    </citation>
    <scope>NUCLEOTIDE SEQUENCE [LARGE SCALE GENOMIC DNA]</scope>
    <source>
        <strain evidence="6">ATCC 43644 / DSM 9630 / IS1B</strain>
    </source>
</reference>
<dbReference type="InParanoid" id="E8R639"/>
<evidence type="ECO:0000313" key="5">
    <source>
        <dbReference type="EMBL" id="ADV60734.1"/>
    </source>
</evidence>
<feature type="region of interest" description="Disordered" evidence="3">
    <location>
        <begin position="381"/>
        <end position="407"/>
    </location>
</feature>
<dbReference type="PANTHER" id="PTHR43384">
    <property type="entry name" value="SEPTUM SITE-DETERMINING PROTEIN MIND HOMOLOG, CHLOROPLASTIC-RELATED"/>
    <property type="match status" value="1"/>
</dbReference>
<dbReference type="Pfam" id="PF13614">
    <property type="entry name" value="AAA_31"/>
    <property type="match status" value="1"/>
</dbReference>
<dbReference type="Proteomes" id="UP000008631">
    <property type="component" value="Chromosome"/>
</dbReference>
<name>E8R639_ISOPI</name>
<dbReference type="InterPro" id="IPR025669">
    <property type="entry name" value="AAA_dom"/>
</dbReference>
<dbReference type="GO" id="GO:0051782">
    <property type="term" value="P:negative regulation of cell division"/>
    <property type="evidence" value="ECO:0007669"/>
    <property type="project" value="TreeGrafter"/>
</dbReference>
<dbReference type="SUPFAM" id="SSF52540">
    <property type="entry name" value="P-loop containing nucleoside triphosphate hydrolases"/>
    <property type="match status" value="1"/>
</dbReference>
<protein>
    <submittedName>
        <fullName evidence="5">Response regulator receiver</fullName>
    </submittedName>
</protein>
<dbReference type="SUPFAM" id="SSF52172">
    <property type="entry name" value="CheY-like"/>
    <property type="match status" value="1"/>
</dbReference>
<keyword evidence="1" id="KW-0547">Nucleotide-binding</keyword>
<accession>E8R639</accession>
<evidence type="ECO:0000313" key="6">
    <source>
        <dbReference type="Proteomes" id="UP000008631"/>
    </source>
</evidence>
<sequence length="407" mass="44517">MNKGVIRVVLIDPNEESRKTLQRMLGSLNNLWLADVCTAYSNAAATVAESPPDLTVIVMDNNPEEALGVIAGIYKVVPDALVLPACTAALIQPDMLMRLMRFKTAPVLPLPTEMDQLIKAIEDQVRPGAQDQSDSSVPKLVAVTGASGGVGCTSLAVNVGAMLARSHPNQSVALLDFDMLFGTVDSCLDLIPERTVMDMLRDLDRLDQTSMRQILLSDESGLHVLPHPVSMEESAQINPEALRRMVGMLKVSFDTVLIDCSKSLQAPDFIAFELADIILLVVQLDLNNLRNSARLLSLFRQPEFEWGDKIRVVVNRYGSHTQEITPRRAQEVLETPISWQIPNDTATYSAAMSRGRPIDVVNPKCPARKVIQDIVETLAKPVESGSGPSNGATGPKIPFRSKTRSRF</sequence>
<keyword evidence="6" id="KW-1185">Reference proteome</keyword>
<dbReference type="GO" id="GO:0005829">
    <property type="term" value="C:cytosol"/>
    <property type="evidence" value="ECO:0007669"/>
    <property type="project" value="TreeGrafter"/>
</dbReference>
<dbReference type="STRING" id="575540.Isop_0137"/>
<dbReference type="InterPro" id="IPR050625">
    <property type="entry name" value="ParA/MinD_ATPase"/>
</dbReference>
<dbReference type="GO" id="GO:0005524">
    <property type="term" value="F:ATP binding"/>
    <property type="evidence" value="ECO:0007669"/>
    <property type="project" value="UniProtKB-KW"/>
</dbReference>
<dbReference type="PANTHER" id="PTHR43384:SF6">
    <property type="entry name" value="SEPTUM SITE-DETERMINING PROTEIN MIND HOMOLOG, CHLOROPLASTIC"/>
    <property type="match status" value="1"/>
</dbReference>
<dbReference type="GO" id="GO:0016887">
    <property type="term" value="F:ATP hydrolysis activity"/>
    <property type="evidence" value="ECO:0007669"/>
    <property type="project" value="TreeGrafter"/>
</dbReference>
<dbReference type="AlphaFoldDB" id="E8R639"/>
<dbReference type="KEGG" id="ipa:Isop_0137"/>
<proteinExistence type="predicted"/>